<dbReference type="GO" id="GO:0016787">
    <property type="term" value="F:hydrolase activity"/>
    <property type="evidence" value="ECO:0007669"/>
    <property type="project" value="UniProtKB-KW"/>
</dbReference>
<sequence>MRTLLAFTSVGKRFRSKTAITDLTFSVQAGQAIGLVGPEGAGKTTTLRLAQGALRPNTGQVRLAGYPPLELPTPECKVGFVFGGTGLPKSQTVEGHLTALHLTTGLPPYRLNELVTEFGLGPLLPQRIRRLGEAERLRVSLATAMAFRPRLLVLDEPLRNLDLQAAHWLRQVLLRHVSDGGALLISGTELVDVERVVDSVVVINQQQLYSGPIADLRSPQCPTLAQAYLRLIKPQRAAA</sequence>
<evidence type="ECO:0000256" key="3">
    <source>
        <dbReference type="ARBA" id="ARBA00022741"/>
    </source>
</evidence>
<dbReference type="InterPro" id="IPR003593">
    <property type="entry name" value="AAA+_ATPase"/>
</dbReference>
<comment type="similarity">
    <text evidence="1">Belongs to the ABC transporter superfamily.</text>
</comment>
<dbReference type="Pfam" id="PF00005">
    <property type="entry name" value="ABC_tran"/>
    <property type="match status" value="1"/>
</dbReference>
<dbReference type="EMBL" id="UAPQ01000011">
    <property type="protein sequence ID" value="SPT54434.1"/>
    <property type="molecule type" value="Genomic_DNA"/>
</dbReference>
<dbReference type="PROSITE" id="PS50893">
    <property type="entry name" value="ABC_TRANSPORTER_2"/>
    <property type="match status" value="1"/>
</dbReference>
<dbReference type="InterPro" id="IPR003439">
    <property type="entry name" value="ABC_transporter-like_ATP-bd"/>
</dbReference>
<keyword evidence="3" id="KW-0547">Nucleotide-binding</keyword>
<name>A0ABY1VQN2_9ACTO</name>
<protein>
    <submittedName>
        <fullName evidence="6">Lipopolysaccharide export system ATP-binding protein LptB</fullName>
        <ecNumber evidence="6">3.6.3.-</ecNumber>
    </submittedName>
</protein>
<evidence type="ECO:0000313" key="6">
    <source>
        <dbReference type="EMBL" id="SPT54434.1"/>
    </source>
</evidence>
<keyword evidence="4 6" id="KW-0067">ATP-binding</keyword>
<keyword evidence="7" id="KW-1185">Reference proteome</keyword>
<organism evidence="6 7">
    <name type="scientific">Actinomyces bovis</name>
    <dbReference type="NCBI Taxonomy" id="1658"/>
    <lineage>
        <taxon>Bacteria</taxon>
        <taxon>Bacillati</taxon>
        <taxon>Actinomycetota</taxon>
        <taxon>Actinomycetes</taxon>
        <taxon>Actinomycetales</taxon>
        <taxon>Actinomycetaceae</taxon>
        <taxon>Actinomyces</taxon>
    </lineage>
</organism>
<dbReference type="SUPFAM" id="SSF52540">
    <property type="entry name" value="P-loop containing nucleoside triphosphate hydrolases"/>
    <property type="match status" value="1"/>
</dbReference>
<dbReference type="RefSeq" id="WP_111837325.1">
    <property type="nucleotide sequence ID" value="NZ_UAPQ01000011.1"/>
</dbReference>
<dbReference type="PANTHER" id="PTHR43335:SF4">
    <property type="entry name" value="ABC TRANSPORTER, ATP-BINDING PROTEIN"/>
    <property type="match status" value="1"/>
</dbReference>
<feature type="domain" description="ABC transporter" evidence="5">
    <location>
        <begin position="5"/>
        <end position="230"/>
    </location>
</feature>
<evidence type="ECO:0000256" key="4">
    <source>
        <dbReference type="ARBA" id="ARBA00022840"/>
    </source>
</evidence>
<evidence type="ECO:0000256" key="2">
    <source>
        <dbReference type="ARBA" id="ARBA00022448"/>
    </source>
</evidence>
<accession>A0ABY1VQN2</accession>
<evidence type="ECO:0000313" key="7">
    <source>
        <dbReference type="Proteomes" id="UP000250006"/>
    </source>
</evidence>
<gene>
    <name evidence="6" type="primary">lptB_2</name>
    <name evidence="6" type="ORF">NCTC11535_02151</name>
</gene>
<dbReference type="Proteomes" id="UP000250006">
    <property type="component" value="Unassembled WGS sequence"/>
</dbReference>
<dbReference type="EC" id="3.6.3.-" evidence="6"/>
<dbReference type="PANTHER" id="PTHR43335">
    <property type="entry name" value="ABC TRANSPORTER, ATP-BINDING PROTEIN"/>
    <property type="match status" value="1"/>
</dbReference>
<keyword evidence="2" id="KW-0813">Transport</keyword>
<dbReference type="GO" id="GO:0005524">
    <property type="term" value="F:ATP binding"/>
    <property type="evidence" value="ECO:0007669"/>
    <property type="project" value="UniProtKB-KW"/>
</dbReference>
<proteinExistence type="inferred from homology"/>
<evidence type="ECO:0000259" key="5">
    <source>
        <dbReference type="PROSITE" id="PS50893"/>
    </source>
</evidence>
<evidence type="ECO:0000256" key="1">
    <source>
        <dbReference type="ARBA" id="ARBA00005417"/>
    </source>
</evidence>
<dbReference type="InterPro" id="IPR027417">
    <property type="entry name" value="P-loop_NTPase"/>
</dbReference>
<dbReference type="Gene3D" id="3.40.50.300">
    <property type="entry name" value="P-loop containing nucleotide triphosphate hydrolases"/>
    <property type="match status" value="1"/>
</dbReference>
<comment type="caution">
    <text evidence="6">The sequence shown here is derived from an EMBL/GenBank/DDBJ whole genome shotgun (WGS) entry which is preliminary data.</text>
</comment>
<dbReference type="SMART" id="SM00382">
    <property type="entry name" value="AAA"/>
    <property type="match status" value="1"/>
</dbReference>
<keyword evidence="6" id="KW-0378">Hydrolase</keyword>
<reference evidence="6 7" key="1">
    <citation type="submission" date="2018-06" db="EMBL/GenBank/DDBJ databases">
        <authorList>
            <consortium name="Pathogen Informatics"/>
            <person name="Doyle S."/>
        </authorList>
    </citation>
    <scope>NUCLEOTIDE SEQUENCE [LARGE SCALE GENOMIC DNA]</scope>
    <source>
        <strain evidence="6 7">NCTC11535</strain>
    </source>
</reference>